<dbReference type="GO" id="GO:0019867">
    <property type="term" value="C:outer membrane"/>
    <property type="evidence" value="ECO:0007669"/>
    <property type="project" value="TreeGrafter"/>
</dbReference>
<evidence type="ECO:0000256" key="4">
    <source>
        <dbReference type="ARBA" id="ARBA00022801"/>
    </source>
</evidence>
<name>A0A193LC81_9GAMM</name>
<keyword evidence="9" id="KW-1185">Reference proteome</keyword>
<dbReference type="Gene3D" id="3.40.80.10">
    <property type="entry name" value="Peptidoglycan recognition protein-like"/>
    <property type="match status" value="1"/>
</dbReference>
<dbReference type="GO" id="GO:0009254">
    <property type="term" value="P:peptidoglycan turnover"/>
    <property type="evidence" value="ECO:0007669"/>
    <property type="project" value="TreeGrafter"/>
</dbReference>
<dbReference type="EC" id="3.5.1.28" evidence="3"/>
<dbReference type="EMBL" id="CP016268">
    <property type="protein sequence ID" value="ANO50117.1"/>
    <property type="molecule type" value="Genomic_DNA"/>
</dbReference>
<dbReference type="AlphaFoldDB" id="A0A193LC81"/>
<evidence type="ECO:0000313" key="8">
    <source>
        <dbReference type="EMBL" id="ANO50117.1"/>
    </source>
</evidence>
<dbReference type="SMART" id="SM00644">
    <property type="entry name" value="Ami_2"/>
    <property type="match status" value="1"/>
</dbReference>
<feature type="chain" id="PRO_5008260031" description="N-acetylmuramoyl-L-alanine amidase" evidence="6">
    <location>
        <begin position="31"/>
        <end position="321"/>
    </location>
</feature>
<evidence type="ECO:0000256" key="3">
    <source>
        <dbReference type="ARBA" id="ARBA00011901"/>
    </source>
</evidence>
<dbReference type="SUPFAM" id="SSF55846">
    <property type="entry name" value="N-acetylmuramoyl-L-alanine amidase-like"/>
    <property type="match status" value="1"/>
</dbReference>
<protein>
    <recommendedName>
        <fullName evidence="3">N-acetylmuramoyl-L-alanine amidase</fullName>
        <ecNumber evidence="3">3.5.1.28</ecNumber>
    </recommendedName>
</protein>
<dbReference type="InterPro" id="IPR036505">
    <property type="entry name" value="Amidase/PGRP_sf"/>
</dbReference>
<feature type="domain" description="N-acetylmuramoyl-L-alanine amidase" evidence="7">
    <location>
        <begin position="33"/>
        <end position="196"/>
    </location>
</feature>
<gene>
    <name evidence="8" type="ORF">BA177_01790</name>
</gene>
<feature type="signal peptide" evidence="6">
    <location>
        <begin position="1"/>
        <end position="30"/>
    </location>
</feature>
<evidence type="ECO:0000256" key="2">
    <source>
        <dbReference type="ARBA" id="ARBA00007553"/>
    </source>
</evidence>
<keyword evidence="6" id="KW-0732">Signal</keyword>
<accession>A0A193LC81</accession>
<dbReference type="Gene3D" id="1.10.101.10">
    <property type="entry name" value="PGBD-like superfamily/PGBD"/>
    <property type="match status" value="1"/>
</dbReference>
<dbReference type="PANTHER" id="PTHR30417:SF1">
    <property type="entry name" value="N-ACETYLMURAMOYL-L-ALANINE AMIDASE AMID"/>
    <property type="match status" value="1"/>
</dbReference>
<comment type="catalytic activity">
    <reaction evidence="1">
        <text>Hydrolyzes the link between N-acetylmuramoyl residues and L-amino acid residues in certain cell-wall glycopeptides.</text>
        <dbReference type="EC" id="3.5.1.28"/>
    </reaction>
</comment>
<dbReference type="InterPro" id="IPR036366">
    <property type="entry name" value="PGBDSf"/>
</dbReference>
<dbReference type="CDD" id="cd06583">
    <property type="entry name" value="PGRP"/>
    <property type="match status" value="1"/>
</dbReference>
<sequence length="321" mass="36291">MLFRYFRARNARIPVALLAVAYLLQGCANGAPVRADSANYNSRISIIVLHHTTANFGDSLRILTQPSSRPVSSHYLIPEPDDASYTDKELKVFQLVPETGRAWHAGHSYWGGRTALNDQSLGIEIVNQTYCHSSPAITSATGAETERLCFYPDFAESQMQLVIELLDDLLKRYPDISPTNIVGHSDIAPGRKIDPGPRFPWQRLYRLGYGAWFDDETVVRYWEQFRQQPMPLDNIQRALNAYGYGIEISGELDEQTRDVISAFQMHFRPYQVTGEPTLETTATLYALIEKYFPARLEELLRTEVAPAPEAMPADIDTTDRS</sequence>
<evidence type="ECO:0000256" key="1">
    <source>
        <dbReference type="ARBA" id="ARBA00001561"/>
    </source>
</evidence>
<dbReference type="PROSITE" id="PS51257">
    <property type="entry name" value="PROKAR_LIPOPROTEIN"/>
    <property type="match status" value="1"/>
</dbReference>
<dbReference type="PANTHER" id="PTHR30417">
    <property type="entry name" value="N-ACETYLMURAMOYL-L-ALANINE AMIDASE AMID"/>
    <property type="match status" value="1"/>
</dbReference>
<proteinExistence type="inferred from homology"/>
<evidence type="ECO:0000256" key="5">
    <source>
        <dbReference type="ARBA" id="ARBA00023316"/>
    </source>
</evidence>
<dbReference type="KEGG" id="woc:BA177_01790"/>
<evidence type="ECO:0000313" key="9">
    <source>
        <dbReference type="Proteomes" id="UP000092695"/>
    </source>
</evidence>
<dbReference type="RefSeq" id="WP_068612212.1">
    <property type="nucleotide sequence ID" value="NZ_CP016268.1"/>
</dbReference>
<dbReference type="GO" id="GO:0009253">
    <property type="term" value="P:peptidoglycan catabolic process"/>
    <property type="evidence" value="ECO:0007669"/>
    <property type="project" value="InterPro"/>
</dbReference>
<evidence type="ECO:0000256" key="6">
    <source>
        <dbReference type="SAM" id="SignalP"/>
    </source>
</evidence>
<evidence type="ECO:0000259" key="7">
    <source>
        <dbReference type="SMART" id="SM00644"/>
    </source>
</evidence>
<dbReference type="Pfam" id="PF01471">
    <property type="entry name" value="PG_binding_1"/>
    <property type="match status" value="1"/>
</dbReference>
<reference evidence="8 9" key="1">
    <citation type="submission" date="2016-06" db="EMBL/GenBank/DDBJ databases">
        <title>Complete genome sequence of a deep-branching marine Gamma Proteobacterium Woeseia oceani type strain XK5.</title>
        <authorList>
            <person name="Mu D."/>
            <person name="Du Z."/>
        </authorList>
    </citation>
    <scope>NUCLEOTIDE SEQUENCE [LARGE SCALE GENOMIC DNA]</scope>
    <source>
        <strain evidence="8 9">XK5</strain>
    </source>
</reference>
<comment type="similarity">
    <text evidence="2">Belongs to the N-acetylmuramoyl-L-alanine amidase 2 family.</text>
</comment>
<dbReference type="Pfam" id="PF01510">
    <property type="entry name" value="Amidase_2"/>
    <property type="match status" value="1"/>
</dbReference>
<dbReference type="GO" id="GO:0071555">
    <property type="term" value="P:cell wall organization"/>
    <property type="evidence" value="ECO:0007669"/>
    <property type="project" value="UniProtKB-KW"/>
</dbReference>
<dbReference type="InterPro" id="IPR002502">
    <property type="entry name" value="Amidase_domain"/>
</dbReference>
<dbReference type="InterPro" id="IPR036365">
    <property type="entry name" value="PGBD-like_sf"/>
</dbReference>
<dbReference type="STRING" id="1548547.BA177_01790"/>
<organism evidence="8 9">
    <name type="scientific">Woeseia oceani</name>
    <dbReference type="NCBI Taxonomy" id="1548547"/>
    <lineage>
        <taxon>Bacteria</taxon>
        <taxon>Pseudomonadati</taxon>
        <taxon>Pseudomonadota</taxon>
        <taxon>Gammaproteobacteria</taxon>
        <taxon>Woeseiales</taxon>
        <taxon>Woeseiaceae</taxon>
        <taxon>Woeseia</taxon>
    </lineage>
</organism>
<dbReference type="SUPFAM" id="SSF47090">
    <property type="entry name" value="PGBD-like"/>
    <property type="match status" value="1"/>
</dbReference>
<dbReference type="InterPro" id="IPR002477">
    <property type="entry name" value="Peptidoglycan-bd-like"/>
</dbReference>
<dbReference type="InterPro" id="IPR051206">
    <property type="entry name" value="NAMLAA_amidase_2"/>
</dbReference>
<dbReference type="Proteomes" id="UP000092695">
    <property type="component" value="Chromosome"/>
</dbReference>
<dbReference type="OrthoDB" id="9794842at2"/>
<keyword evidence="5" id="KW-0961">Cell wall biogenesis/degradation</keyword>
<dbReference type="FunFam" id="3.40.80.10:FF:000003">
    <property type="entry name" value="N-acetylmuramoyl-L-alanine amidase"/>
    <property type="match status" value="1"/>
</dbReference>
<keyword evidence="4" id="KW-0378">Hydrolase</keyword>
<dbReference type="GO" id="GO:0008745">
    <property type="term" value="F:N-acetylmuramoyl-L-alanine amidase activity"/>
    <property type="evidence" value="ECO:0007669"/>
    <property type="project" value="UniProtKB-EC"/>
</dbReference>